<dbReference type="EMBL" id="JALBCA010000012">
    <property type="protein sequence ID" value="KAI2391312.1"/>
    <property type="molecule type" value="Genomic_DNA"/>
</dbReference>
<name>A0ACB8V2T2_9EURO</name>
<comment type="caution">
    <text evidence="1">The sequence shown here is derived from an EMBL/GenBank/DDBJ whole genome shotgun (WGS) entry which is preliminary data.</text>
</comment>
<sequence length="385" mass="43091">MSKIQNSRMDHFLTDTDASAFLRLKSTMDLSSLLRPDPTLSNEILSDAIRLLDSMKTSSSCHQRAVMDLVSSCQSLEDNAKSRGKDSSTHLDQFKSLYAARLAVCELDGAGAATPDSCIPILNIQHEDTILNSYNEGEKVRKVVVPAHLTSCLQSLESKPQWWTSYSNSRQNAAVMCQASRFEIERDELLKHHRDLAKITFGLSASLNQSLTDASLEALKQRNFLKILDELRLKRVNDLKTTDTLSRENFASFLKGVETQIYKAGMDAKNSMIEILSDAENILSSLDTIRDLKRSIDDIHTEAMDKDSKRIAAEQESHNANSEMALAIRSSLDEIKNHGMVHLNLEFQNFQSSLVSLNQVTASIHQKQTSLDQVPLSSVILQEYL</sequence>
<accession>A0ACB8V2T2</accession>
<evidence type="ECO:0000313" key="1">
    <source>
        <dbReference type="EMBL" id="KAI2391312.1"/>
    </source>
</evidence>
<protein>
    <submittedName>
        <fullName evidence="1">Uncharacterized protein</fullName>
    </submittedName>
</protein>
<gene>
    <name evidence="1" type="ORF">LOY88_001136</name>
</gene>
<proteinExistence type="predicted"/>
<organism evidence="1">
    <name type="scientific">Ophidiomyces ophidiicola</name>
    <dbReference type="NCBI Taxonomy" id="1387563"/>
    <lineage>
        <taxon>Eukaryota</taxon>
        <taxon>Fungi</taxon>
        <taxon>Dikarya</taxon>
        <taxon>Ascomycota</taxon>
        <taxon>Pezizomycotina</taxon>
        <taxon>Eurotiomycetes</taxon>
        <taxon>Eurotiomycetidae</taxon>
        <taxon>Onygenales</taxon>
        <taxon>Onygenaceae</taxon>
        <taxon>Ophidiomyces</taxon>
    </lineage>
</organism>
<reference evidence="1" key="1">
    <citation type="journal article" date="2022" name="bioRxiv">
        <title>Population genetic analysis of Ophidiomyces ophidiicola, the causative agent of snake fungal disease, indicates recent introductions to the USA.</title>
        <authorList>
            <person name="Ladner J.T."/>
            <person name="Palmer J.M."/>
            <person name="Ettinger C.L."/>
            <person name="Stajich J.E."/>
            <person name="Farrell T.M."/>
            <person name="Glorioso B.M."/>
            <person name="Lawson B."/>
            <person name="Price S.J."/>
            <person name="Stengle A.G."/>
            <person name="Grear D.A."/>
            <person name="Lorch J.M."/>
        </authorList>
    </citation>
    <scope>NUCLEOTIDE SEQUENCE</scope>
    <source>
        <strain evidence="1">NWHC 24266-5</strain>
    </source>
</reference>